<dbReference type="CDD" id="cd03255">
    <property type="entry name" value="ABC_MJ0796_LolCDE_FtsE"/>
    <property type="match status" value="1"/>
</dbReference>
<protein>
    <submittedName>
        <fullName evidence="5">ABC transporter ATP-binding protein</fullName>
    </submittedName>
</protein>
<dbReference type="SMART" id="SM00382">
    <property type="entry name" value="AAA"/>
    <property type="match status" value="1"/>
</dbReference>
<proteinExistence type="predicted"/>
<name>A0ABW4BHE5_9LACO</name>
<evidence type="ECO:0000259" key="4">
    <source>
        <dbReference type="PROSITE" id="PS50893"/>
    </source>
</evidence>
<dbReference type="SUPFAM" id="SSF52540">
    <property type="entry name" value="P-loop containing nucleoside triphosphate hydrolases"/>
    <property type="match status" value="1"/>
</dbReference>
<organism evidence="5 6">
    <name type="scientific">Lacticaseibacillus suilingensis</name>
    <dbReference type="NCBI Taxonomy" id="2799577"/>
    <lineage>
        <taxon>Bacteria</taxon>
        <taxon>Bacillati</taxon>
        <taxon>Bacillota</taxon>
        <taxon>Bacilli</taxon>
        <taxon>Lactobacillales</taxon>
        <taxon>Lactobacillaceae</taxon>
        <taxon>Lacticaseibacillus</taxon>
    </lineage>
</organism>
<reference evidence="6" key="1">
    <citation type="journal article" date="2019" name="Int. J. Syst. Evol. Microbiol.">
        <title>The Global Catalogue of Microorganisms (GCM) 10K type strain sequencing project: providing services to taxonomists for standard genome sequencing and annotation.</title>
        <authorList>
            <consortium name="The Broad Institute Genomics Platform"/>
            <consortium name="The Broad Institute Genome Sequencing Center for Infectious Disease"/>
            <person name="Wu L."/>
            <person name="Ma J."/>
        </authorList>
    </citation>
    <scope>NUCLEOTIDE SEQUENCE [LARGE SCALE GENOMIC DNA]</scope>
    <source>
        <strain evidence="6">CCM 9110</strain>
    </source>
</reference>
<keyword evidence="2" id="KW-0547">Nucleotide-binding</keyword>
<dbReference type="InterPro" id="IPR003439">
    <property type="entry name" value="ABC_transporter-like_ATP-bd"/>
</dbReference>
<dbReference type="InterPro" id="IPR027417">
    <property type="entry name" value="P-loop_NTPase"/>
</dbReference>
<evidence type="ECO:0000256" key="2">
    <source>
        <dbReference type="ARBA" id="ARBA00022741"/>
    </source>
</evidence>
<dbReference type="RefSeq" id="WP_204118291.1">
    <property type="nucleotide sequence ID" value="NZ_BOLV01000003.1"/>
</dbReference>
<dbReference type="EMBL" id="JBHTOA010000030">
    <property type="protein sequence ID" value="MFD1399117.1"/>
    <property type="molecule type" value="Genomic_DNA"/>
</dbReference>
<accession>A0ABW4BHE5</accession>
<dbReference type="Pfam" id="PF00005">
    <property type="entry name" value="ABC_tran"/>
    <property type="match status" value="1"/>
</dbReference>
<dbReference type="Proteomes" id="UP001597199">
    <property type="component" value="Unassembled WGS sequence"/>
</dbReference>
<dbReference type="InterPro" id="IPR003593">
    <property type="entry name" value="AAA+_ATPase"/>
</dbReference>
<comment type="caution">
    <text evidence="5">The sequence shown here is derived from an EMBL/GenBank/DDBJ whole genome shotgun (WGS) entry which is preliminary data.</text>
</comment>
<dbReference type="PROSITE" id="PS50893">
    <property type="entry name" value="ABC_TRANSPORTER_2"/>
    <property type="match status" value="1"/>
</dbReference>
<evidence type="ECO:0000313" key="5">
    <source>
        <dbReference type="EMBL" id="MFD1399117.1"/>
    </source>
</evidence>
<dbReference type="GO" id="GO:0005524">
    <property type="term" value="F:ATP binding"/>
    <property type="evidence" value="ECO:0007669"/>
    <property type="project" value="UniProtKB-KW"/>
</dbReference>
<evidence type="ECO:0000256" key="1">
    <source>
        <dbReference type="ARBA" id="ARBA00022448"/>
    </source>
</evidence>
<dbReference type="Gene3D" id="3.40.50.300">
    <property type="entry name" value="P-loop containing nucleotide triphosphate hydrolases"/>
    <property type="match status" value="1"/>
</dbReference>
<evidence type="ECO:0000313" key="6">
    <source>
        <dbReference type="Proteomes" id="UP001597199"/>
    </source>
</evidence>
<evidence type="ECO:0000256" key="3">
    <source>
        <dbReference type="ARBA" id="ARBA00022840"/>
    </source>
</evidence>
<dbReference type="InterPro" id="IPR015854">
    <property type="entry name" value="ABC_transpr_LolD-like"/>
</dbReference>
<dbReference type="PANTHER" id="PTHR24220:SF674">
    <property type="entry name" value="BACITRACIN EXPORT ATP-BINDING PROTEIN BCEA"/>
    <property type="match status" value="1"/>
</dbReference>
<dbReference type="InterPro" id="IPR017911">
    <property type="entry name" value="MacB-like_ATP-bd"/>
</dbReference>
<keyword evidence="6" id="KW-1185">Reference proteome</keyword>
<sequence>MAFVQIRHLTKRYGQHRAALDDFSLDIAANEFVGIMGPSGVGKSTLLNIIATLKKPTSGTVFVAGQPVTKWRDAKAANFRRTQLGLMIQDFRLLPNLTIGDNIALPLTLLPPRPKDLAERVAQVATQFSLDPLLTRYPHQLSIGQQQRVAAARAIITKPSLILADEPTASLDSHAATTFLQHLAKLHHEAHTTTILVTHDAFTASFCDRIVFIKDGRFFAAVTSKGNQQQFFEQIVETAAISGGRWRDETIN</sequence>
<keyword evidence="3 5" id="KW-0067">ATP-binding</keyword>
<dbReference type="PANTHER" id="PTHR24220">
    <property type="entry name" value="IMPORT ATP-BINDING PROTEIN"/>
    <property type="match status" value="1"/>
</dbReference>
<feature type="domain" description="ABC transporter" evidence="4">
    <location>
        <begin position="4"/>
        <end position="240"/>
    </location>
</feature>
<gene>
    <name evidence="5" type="ORF">ACFQ41_07325</name>
</gene>
<keyword evidence="1" id="KW-0813">Transport</keyword>